<keyword evidence="3" id="KW-1185">Reference proteome</keyword>
<proteinExistence type="predicted"/>
<dbReference type="Proteomes" id="UP000002669">
    <property type="component" value="Unassembled WGS sequence"/>
</dbReference>
<dbReference type="HOGENOM" id="CLU_054820_0_0_1"/>
<dbReference type="eggNOG" id="ENOG502T6HH">
    <property type="taxonomic scope" value="Eukaryota"/>
</dbReference>
<dbReference type="AlphaFoldDB" id="E4UQ29"/>
<reference evidence="3" key="1">
    <citation type="journal article" date="2012" name="MBio">
        <title>Comparative genome analysis of Trichophyton rubrum and related dermatophytes reveals candidate genes involved in infection.</title>
        <authorList>
            <person name="Martinez D.A."/>
            <person name="Oliver B.G."/>
            <person name="Graeser Y."/>
            <person name="Goldberg J.M."/>
            <person name="Li W."/>
            <person name="Martinez-Rossi N.M."/>
            <person name="Monod M."/>
            <person name="Shelest E."/>
            <person name="Barton R.C."/>
            <person name="Birch E."/>
            <person name="Brakhage A.A."/>
            <person name="Chen Z."/>
            <person name="Gurr S.J."/>
            <person name="Heiman D."/>
            <person name="Heitman J."/>
            <person name="Kosti I."/>
            <person name="Rossi A."/>
            <person name="Saif S."/>
            <person name="Samalova M."/>
            <person name="Saunders C.W."/>
            <person name="Shea T."/>
            <person name="Summerbell R.C."/>
            <person name="Xu J."/>
            <person name="Young S."/>
            <person name="Zeng Q."/>
            <person name="Birren B.W."/>
            <person name="Cuomo C.A."/>
            <person name="White T.C."/>
        </authorList>
    </citation>
    <scope>NUCLEOTIDE SEQUENCE [LARGE SCALE GENOMIC DNA]</scope>
    <source>
        <strain evidence="3">ATCC MYA-4604 / CBS 118893</strain>
    </source>
</reference>
<dbReference type="RefSeq" id="XP_003175431.1">
    <property type="nucleotide sequence ID" value="XM_003175383.1"/>
</dbReference>
<organism evidence="3">
    <name type="scientific">Arthroderma gypseum (strain ATCC MYA-4604 / CBS 118893)</name>
    <name type="common">Microsporum gypseum</name>
    <dbReference type="NCBI Taxonomy" id="535722"/>
    <lineage>
        <taxon>Eukaryota</taxon>
        <taxon>Fungi</taxon>
        <taxon>Dikarya</taxon>
        <taxon>Ascomycota</taxon>
        <taxon>Pezizomycotina</taxon>
        <taxon>Eurotiomycetes</taxon>
        <taxon>Eurotiomycetidae</taxon>
        <taxon>Onygenales</taxon>
        <taxon>Arthrodermataceae</taxon>
        <taxon>Nannizzia</taxon>
    </lineage>
</organism>
<feature type="region of interest" description="Disordered" evidence="1">
    <location>
        <begin position="249"/>
        <end position="289"/>
    </location>
</feature>
<dbReference type="OrthoDB" id="4174395at2759"/>
<accession>E4UQ29</accession>
<evidence type="ECO:0000313" key="3">
    <source>
        <dbReference type="Proteomes" id="UP000002669"/>
    </source>
</evidence>
<evidence type="ECO:0000313" key="2">
    <source>
        <dbReference type="EMBL" id="EFQ99948.1"/>
    </source>
</evidence>
<dbReference type="EMBL" id="DS989823">
    <property type="protein sequence ID" value="EFQ99948.1"/>
    <property type="molecule type" value="Genomic_DNA"/>
</dbReference>
<gene>
    <name evidence="2" type="ORF">MGYG_02956</name>
</gene>
<name>E4UQ29_ARTGP</name>
<dbReference type="VEuPathDB" id="FungiDB:MGYG_02956"/>
<feature type="region of interest" description="Disordered" evidence="1">
    <location>
        <begin position="1"/>
        <end position="34"/>
    </location>
</feature>
<sequence length="316" mass="35447">MAGPSNMQPAAATGSVTPGIPKKSEKTKQKQIPGLETGYYASQRSFTSEFVPLERPFGGEVPATIPLSEVIWRDYENGTHAVLNPIRIDMQSGEPGHNINYEFLNKMIVNAPRALPDAFTNAFQVLAIARIRYYATHESYRKTKTALIESVATSQLLHNKHMDIDANPGHYGPNAAENTNSTLKKCIAECNELERQFEKSSASLKFHAAAFVKAKNDAGPFMAKLKEAYRKMQEDYLKAKEAKRLQLEKAENEKRQKAKAEKEKLAKQKLTRDKVVKARRQRADAAAKAHMELNARSWAEYLATRKRLKEEANAAN</sequence>
<dbReference type="OMA" id="GEPGIQF"/>
<dbReference type="GeneID" id="10030739"/>
<protein>
    <submittedName>
        <fullName evidence="2">Uncharacterized protein</fullName>
    </submittedName>
</protein>
<evidence type="ECO:0000256" key="1">
    <source>
        <dbReference type="SAM" id="MobiDB-lite"/>
    </source>
</evidence>
<dbReference type="InParanoid" id="E4UQ29"/>